<name>G8YU04_PICSO</name>
<organism evidence="2 3">
    <name type="scientific">Pichia sorbitophila (strain ATCC MYA-4447 / BCRC 22081 / CBS 7064 / NBRC 10061 / NRRL Y-12695)</name>
    <name type="common">Hybrid yeast</name>
    <dbReference type="NCBI Taxonomy" id="559304"/>
    <lineage>
        <taxon>Eukaryota</taxon>
        <taxon>Fungi</taxon>
        <taxon>Dikarya</taxon>
        <taxon>Ascomycota</taxon>
        <taxon>Saccharomycotina</taxon>
        <taxon>Pichiomycetes</taxon>
        <taxon>Debaryomycetaceae</taxon>
        <taxon>Millerozyma</taxon>
    </lineage>
</organism>
<dbReference type="EMBL" id="FO082059">
    <property type="protein sequence ID" value="CCE72844.1"/>
    <property type="molecule type" value="Genomic_DNA"/>
</dbReference>
<gene>
    <name evidence="2" type="primary">Piso0_000443</name>
    <name evidence="1" type="ORF">GNLVRS01_PISO0A09460g</name>
    <name evidence="2" type="ORF">GNLVRS01_PISO0B09527g</name>
</gene>
<dbReference type="Proteomes" id="UP000005222">
    <property type="component" value="Chromosome B"/>
</dbReference>
<reference evidence="3" key="2">
    <citation type="journal article" date="2012" name="G3 (Bethesda)">
        <title>Pichia sorbitophila, an interspecies yeast hybrid reveals early steps of genome resolution following polyploidization.</title>
        <authorList>
            <person name="Leh Louis V."/>
            <person name="Despons L."/>
            <person name="Friedrich A."/>
            <person name="Martin T."/>
            <person name="Durrens P."/>
            <person name="Casaregola S."/>
            <person name="Neuveglise C."/>
            <person name="Fairhead C."/>
            <person name="Marck C."/>
            <person name="Cruz J.A."/>
            <person name="Straub M.L."/>
            <person name="Kugler V."/>
            <person name="Sacerdot C."/>
            <person name="Uzunov Z."/>
            <person name="Thierry A."/>
            <person name="Weiss S."/>
            <person name="Bleykasten C."/>
            <person name="De Montigny J."/>
            <person name="Jacques N."/>
            <person name="Jung P."/>
            <person name="Lemaire M."/>
            <person name="Mallet S."/>
            <person name="Morel G."/>
            <person name="Richard G.F."/>
            <person name="Sarkar A."/>
            <person name="Savel G."/>
            <person name="Schacherer J."/>
            <person name="Seret M.L."/>
            <person name="Talla E."/>
            <person name="Samson G."/>
            <person name="Jubin C."/>
            <person name="Poulain J."/>
            <person name="Vacherie B."/>
            <person name="Barbe V."/>
            <person name="Pelletier E."/>
            <person name="Sherman D.J."/>
            <person name="Westhof E."/>
            <person name="Weissenbach J."/>
            <person name="Baret P.V."/>
            <person name="Wincker P."/>
            <person name="Gaillardin C."/>
            <person name="Dujon B."/>
            <person name="Souciet J.L."/>
        </authorList>
    </citation>
    <scope>NUCLEOTIDE SEQUENCE [LARGE SCALE GENOMIC DNA]</scope>
    <source>
        <strain evidence="3">ATCC MYA-4447 / BCRC 22081 / CBS 7064 / NBRC 10061 / NRRL Y-12695</strain>
    </source>
</reference>
<evidence type="ECO:0000313" key="2">
    <source>
        <dbReference type="EMBL" id="CCE73405.1"/>
    </source>
</evidence>
<proteinExistence type="predicted"/>
<keyword evidence="3" id="KW-1185">Reference proteome</keyword>
<evidence type="ECO:0000313" key="3">
    <source>
        <dbReference type="Proteomes" id="UP000005222"/>
    </source>
</evidence>
<dbReference type="AlphaFoldDB" id="G8YU04"/>
<evidence type="ECO:0000313" key="1">
    <source>
        <dbReference type="EMBL" id="CCE72844.1"/>
    </source>
</evidence>
<accession>G8YU04</accession>
<sequence length="62" mass="7080">MEQKQNNRDVSSEVKDLRKMRSVLESVRQATANIYEDLAIARKNHETIHKEASEAKGLLDAL</sequence>
<dbReference type="Proteomes" id="UP000005222">
    <property type="component" value="Chromosome A"/>
</dbReference>
<dbReference type="OMA" id="YQTQIAN"/>
<dbReference type="InParanoid" id="G8YU04"/>
<protein>
    <submittedName>
        <fullName evidence="2">Piso0_000443 protein</fullName>
    </submittedName>
</protein>
<reference evidence="2" key="1">
    <citation type="submission" date="2011-10" db="EMBL/GenBank/DDBJ databases">
        <authorList>
            <person name="Genoscope - CEA"/>
        </authorList>
    </citation>
    <scope>NUCLEOTIDE SEQUENCE</scope>
    <source>
        <strain evidence="2">CBS 7064</strain>
    </source>
</reference>
<dbReference type="HOGENOM" id="CLU_2904944_0_0_1"/>
<dbReference type="EMBL" id="FO082058">
    <property type="protein sequence ID" value="CCE73405.1"/>
    <property type="molecule type" value="Genomic_DNA"/>
</dbReference>
<dbReference type="OrthoDB" id="4027153at2759"/>